<dbReference type="SUPFAM" id="SSF54909">
    <property type="entry name" value="Dimeric alpha+beta barrel"/>
    <property type="match status" value="1"/>
</dbReference>
<dbReference type="Proteomes" id="UP001199319">
    <property type="component" value="Unassembled WGS sequence"/>
</dbReference>
<dbReference type="EMBL" id="JAJEPW010000018">
    <property type="protein sequence ID" value="MCC2129374.1"/>
    <property type="molecule type" value="Genomic_DNA"/>
</dbReference>
<name>A0AAE3ADN9_9FIRM</name>
<evidence type="ECO:0000313" key="2">
    <source>
        <dbReference type="EMBL" id="MCC2129374.1"/>
    </source>
</evidence>
<dbReference type="AlphaFoldDB" id="A0AAE3ADN9"/>
<dbReference type="RefSeq" id="WP_302928654.1">
    <property type="nucleotide sequence ID" value="NZ_JAJEPW010000018.1"/>
</dbReference>
<evidence type="ECO:0000259" key="1">
    <source>
        <dbReference type="PROSITE" id="PS51502"/>
    </source>
</evidence>
<feature type="domain" description="Stress-response A/B barrel" evidence="1">
    <location>
        <begin position="1"/>
        <end position="93"/>
    </location>
</feature>
<protein>
    <submittedName>
        <fullName evidence="2">Dabb family protein</fullName>
    </submittedName>
</protein>
<reference evidence="2" key="1">
    <citation type="submission" date="2021-10" db="EMBL/GenBank/DDBJ databases">
        <title>Anaerobic single-cell dispensing facilitates the cultivation of human gut bacteria.</title>
        <authorList>
            <person name="Afrizal A."/>
        </authorList>
    </citation>
    <scope>NUCLEOTIDE SEQUENCE</scope>
    <source>
        <strain evidence="2">CLA-AA-H272</strain>
    </source>
</reference>
<evidence type="ECO:0000313" key="3">
    <source>
        <dbReference type="Proteomes" id="UP001199319"/>
    </source>
</evidence>
<accession>A0AAE3ADN9</accession>
<proteinExistence type="predicted"/>
<dbReference type="Gene3D" id="3.30.70.100">
    <property type="match status" value="1"/>
</dbReference>
<dbReference type="Pfam" id="PF07876">
    <property type="entry name" value="Dabb"/>
    <property type="match status" value="1"/>
</dbReference>
<sequence>MKHCILARFRADAGDWRAYLPEIREIFSAAGDIPGVRGAEVFHNCVDRENRYHVLIRLDMDPAALAAYDVSPMHHRWKDRFGPLLEKKAIFDFEE</sequence>
<keyword evidence="3" id="KW-1185">Reference proteome</keyword>
<comment type="caution">
    <text evidence="2">The sequence shown here is derived from an EMBL/GenBank/DDBJ whole genome shotgun (WGS) entry which is preliminary data.</text>
</comment>
<gene>
    <name evidence="2" type="ORF">LKD37_07580</name>
</gene>
<organism evidence="2 3">
    <name type="scientific">Brotocaccenecus cirricatena</name>
    <dbReference type="NCBI Taxonomy" id="3064195"/>
    <lineage>
        <taxon>Bacteria</taxon>
        <taxon>Bacillati</taxon>
        <taxon>Bacillota</taxon>
        <taxon>Clostridia</taxon>
        <taxon>Eubacteriales</taxon>
        <taxon>Oscillospiraceae</taxon>
        <taxon>Brotocaccenecus</taxon>
    </lineage>
</organism>
<dbReference type="PROSITE" id="PS51502">
    <property type="entry name" value="S_R_A_B_BARREL"/>
    <property type="match status" value="1"/>
</dbReference>
<dbReference type="SMART" id="SM00886">
    <property type="entry name" value="Dabb"/>
    <property type="match status" value="1"/>
</dbReference>
<dbReference type="InterPro" id="IPR013097">
    <property type="entry name" value="Dabb"/>
</dbReference>
<dbReference type="InterPro" id="IPR011008">
    <property type="entry name" value="Dimeric_a/b-barrel"/>
</dbReference>